<dbReference type="InterPro" id="IPR001045">
    <property type="entry name" value="Spermi_synthase"/>
</dbReference>
<name>A0ABR0QU66_GOSAR</name>
<dbReference type="Pfam" id="PF00385">
    <property type="entry name" value="Chromo"/>
    <property type="match status" value="1"/>
</dbReference>
<dbReference type="EMBL" id="JARKNE010000002">
    <property type="protein sequence ID" value="KAK5842859.1"/>
    <property type="molecule type" value="Genomic_DNA"/>
</dbReference>
<protein>
    <recommendedName>
        <fullName evidence="4">PABS domain-containing protein</fullName>
    </recommendedName>
</protein>
<dbReference type="CDD" id="cd02440">
    <property type="entry name" value="AdoMet_MTases"/>
    <property type="match status" value="1"/>
</dbReference>
<dbReference type="Pfam" id="PF01564">
    <property type="entry name" value="Spermine_synth"/>
    <property type="match status" value="1"/>
</dbReference>
<dbReference type="PROSITE" id="PS51006">
    <property type="entry name" value="PABS_2"/>
    <property type="match status" value="1"/>
</dbReference>
<dbReference type="PANTHER" id="PTHR11558">
    <property type="entry name" value="SPERMIDINE/SPERMINE SYNTHASE"/>
    <property type="match status" value="1"/>
</dbReference>
<accession>A0ABR0QU66</accession>
<feature type="domain" description="PABS" evidence="4">
    <location>
        <begin position="1"/>
        <end position="140"/>
    </location>
</feature>
<dbReference type="Proteomes" id="UP001358586">
    <property type="component" value="Chromosome 2"/>
</dbReference>
<gene>
    <name evidence="5" type="ORF">PVK06_005273</name>
</gene>
<keyword evidence="6" id="KW-1185">Reference proteome</keyword>
<evidence type="ECO:0000313" key="5">
    <source>
        <dbReference type="EMBL" id="KAK5842859.1"/>
    </source>
</evidence>
<dbReference type="SUPFAM" id="SSF54160">
    <property type="entry name" value="Chromo domain-like"/>
    <property type="match status" value="1"/>
</dbReference>
<feature type="active site" description="Proton acceptor" evidence="3">
    <location>
        <position position="59"/>
    </location>
</feature>
<reference evidence="5 6" key="1">
    <citation type="submission" date="2023-03" db="EMBL/GenBank/DDBJ databases">
        <title>WGS of Gossypium arboreum.</title>
        <authorList>
            <person name="Yu D."/>
        </authorList>
    </citation>
    <scope>NUCLEOTIDE SEQUENCE [LARGE SCALE GENOMIC DNA]</scope>
    <source>
        <tissue evidence="5">Leaf</tissue>
    </source>
</reference>
<sequence>MITHLPLCSVPSPKTVLVVEGGDELATGFENSRVCFHVGDAVEFLRNVPEGTYDAIIVDSSDLVGPAQELVEKPFFDTLARALRPGSVLCNMEESMWLHTHLIDDMISICREIFKGSIHCAWASVPTYPSAVIGFLICSTEGPAVDFLNPINPIEKLEGAHQHKRELRYYNSEMHKATFSLPSFLKRELILLVDAYDTIEKEPVRIVDRRIVKRGSTSVTEVLVEWIDSFPEYATWEHLHLLQANFPHFHH</sequence>
<proteinExistence type="inferred from homology"/>
<evidence type="ECO:0000256" key="3">
    <source>
        <dbReference type="PROSITE-ProRule" id="PRU00354"/>
    </source>
</evidence>
<dbReference type="InterPro" id="IPR023780">
    <property type="entry name" value="Chromo_domain"/>
</dbReference>
<comment type="similarity">
    <text evidence="1">Belongs to the spermidine/spermine synthase family.</text>
</comment>
<keyword evidence="3" id="KW-0620">Polyamine biosynthesis</keyword>
<evidence type="ECO:0000256" key="2">
    <source>
        <dbReference type="ARBA" id="ARBA00022679"/>
    </source>
</evidence>
<evidence type="ECO:0000259" key="4">
    <source>
        <dbReference type="PROSITE" id="PS51006"/>
    </source>
</evidence>
<dbReference type="InterPro" id="IPR016197">
    <property type="entry name" value="Chromo-like_dom_sf"/>
</dbReference>
<dbReference type="Gene3D" id="3.40.50.150">
    <property type="entry name" value="Vaccinia Virus protein VP39"/>
    <property type="match status" value="1"/>
</dbReference>
<comment type="caution">
    <text evidence="5">The sequence shown here is derived from an EMBL/GenBank/DDBJ whole genome shotgun (WGS) entry which is preliminary data.</text>
</comment>
<organism evidence="5 6">
    <name type="scientific">Gossypium arboreum</name>
    <name type="common">Tree cotton</name>
    <name type="synonym">Gossypium nanking</name>
    <dbReference type="NCBI Taxonomy" id="29729"/>
    <lineage>
        <taxon>Eukaryota</taxon>
        <taxon>Viridiplantae</taxon>
        <taxon>Streptophyta</taxon>
        <taxon>Embryophyta</taxon>
        <taxon>Tracheophyta</taxon>
        <taxon>Spermatophyta</taxon>
        <taxon>Magnoliopsida</taxon>
        <taxon>eudicotyledons</taxon>
        <taxon>Gunneridae</taxon>
        <taxon>Pentapetalae</taxon>
        <taxon>rosids</taxon>
        <taxon>malvids</taxon>
        <taxon>Malvales</taxon>
        <taxon>Malvaceae</taxon>
        <taxon>Malvoideae</taxon>
        <taxon>Gossypium</taxon>
    </lineage>
</organism>
<dbReference type="InterPro" id="IPR029063">
    <property type="entry name" value="SAM-dependent_MTases_sf"/>
</dbReference>
<evidence type="ECO:0000313" key="6">
    <source>
        <dbReference type="Proteomes" id="UP001358586"/>
    </source>
</evidence>
<dbReference type="PANTHER" id="PTHR11558:SF25">
    <property type="entry name" value="SPERMINE SYNTHASE"/>
    <property type="match status" value="1"/>
</dbReference>
<evidence type="ECO:0000256" key="1">
    <source>
        <dbReference type="ARBA" id="ARBA00007867"/>
    </source>
</evidence>
<dbReference type="SUPFAM" id="SSF53335">
    <property type="entry name" value="S-adenosyl-L-methionine-dependent methyltransferases"/>
    <property type="match status" value="1"/>
</dbReference>
<keyword evidence="2 3" id="KW-0808">Transferase</keyword>
<dbReference type="InterPro" id="IPR030374">
    <property type="entry name" value="PABS"/>
</dbReference>